<feature type="domain" description="GGDEF" evidence="1">
    <location>
        <begin position="209"/>
        <end position="335"/>
    </location>
</feature>
<dbReference type="PANTHER" id="PTHR46663">
    <property type="entry name" value="DIGUANYLATE CYCLASE DGCT-RELATED"/>
    <property type="match status" value="1"/>
</dbReference>
<dbReference type="Gene3D" id="3.30.70.270">
    <property type="match status" value="1"/>
</dbReference>
<dbReference type="SUPFAM" id="SSF55781">
    <property type="entry name" value="GAF domain-like"/>
    <property type="match status" value="1"/>
</dbReference>
<dbReference type="Pfam" id="PF13185">
    <property type="entry name" value="GAF_2"/>
    <property type="match status" value="1"/>
</dbReference>
<dbReference type="EMBL" id="JBHSAF010000006">
    <property type="protein sequence ID" value="MFC3913246.1"/>
    <property type="molecule type" value="Genomic_DNA"/>
</dbReference>
<dbReference type="Gene3D" id="3.30.450.40">
    <property type="match status" value="1"/>
</dbReference>
<reference evidence="3" key="1">
    <citation type="journal article" date="2019" name="Int. J. Syst. Evol. Microbiol.">
        <title>The Global Catalogue of Microorganisms (GCM) 10K type strain sequencing project: providing services to taxonomists for standard genome sequencing and annotation.</title>
        <authorList>
            <consortium name="The Broad Institute Genomics Platform"/>
            <consortium name="The Broad Institute Genome Sequencing Center for Infectious Disease"/>
            <person name="Wu L."/>
            <person name="Ma J."/>
        </authorList>
    </citation>
    <scope>NUCLEOTIDE SEQUENCE [LARGE SCALE GENOMIC DNA]</scope>
    <source>
        <strain evidence="3">CCUG 54939</strain>
    </source>
</reference>
<sequence length="335" mass="36930">MSTSESELLPTREQLLEIIRLQTNIAQLGLDLGGVMALVVDRTLTLTAADGAVIELAENNYMVYRAAAGIAARQLGLRLPMEASLSGQSVRSGQMMICHDTECDARVDLDSCQRVGVRSMLILPLLHVSLCVGVLKIMSRQPNAFNQHHASVLQLLTEVLGAEIFFAAKYATHDLFYRATHDEMTGLANRALFLERLHHAVAHTRRHGTPLGVLMIDMDGLKAINDHYGHHAGDQAIQAFAGRLRSMLRGTDTVARLGGDEFAVLMQPIVDTATLVRHIERLQTQMNHPYPELAFAIAGSVGFAMAPLDGIEPEILLEKADQSMYLVKRERKQQH</sequence>
<evidence type="ECO:0000313" key="3">
    <source>
        <dbReference type="Proteomes" id="UP001595692"/>
    </source>
</evidence>
<accession>A0ABV8CM35</accession>
<dbReference type="Proteomes" id="UP001595692">
    <property type="component" value="Unassembled WGS sequence"/>
</dbReference>
<proteinExistence type="predicted"/>
<dbReference type="InterPro" id="IPR029787">
    <property type="entry name" value="Nucleotide_cyclase"/>
</dbReference>
<protein>
    <submittedName>
        <fullName evidence="2">Diguanylate cyclase domain-containing protein</fullName>
        <ecNumber evidence="2">2.7.7.65</ecNumber>
    </submittedName>
</protein>
<keyword evidence="2" id="KW-0808">Transferase</keyword>
<dbReference type="Pfam" id="PF00990">
    <property type="entry name" value="GGDEF"/>
    <property type="match status" value="1"/>
</dbReference>
<dbReference type="NCBIfam" id="TIGR00254">
    <property type="entry name" value="GGDEF"/>
    <property type="match status" value="1"/>
</dbReference>
<dbReference type="InterPro" id="IPR043128">
    <property type="entry name" value="Rev_trsase/Diguanyl_cyclase"/>
</dbReference>
<dbReference type="SMART" id="SM00267">
    <property type="entry name" value="GGDEF"/>
    <property type="match status" value="1"/>
</dbReference>
<comment type="caution">
    <text evidence="2">The sequence shown here is derived from an EMBL/GenBank/DDBJ whole genome shotgun (WGS) entry which is preliminary data.</text>
</comment>
<keyword evidence="3" id="KW-1185">Reference proteome</keyword>
<dbReference type="InterPro" id="IPR000160">
    <property type="entry name" value="GGDEF_dom"/>
</dbReference>
<evidence type="ECO:0000259" key="1">
    <source>
        <dbReference type="PROSITE" id="PS50887"/>
    </source>
</evidence>
<gene>
    <name evidence="2" type="ORF">ACFOSS_07195</name>
</gene>
<dbReference type="PANTHER" id="PTHR46663:SF2">
    <property type="entry name" value="GGDEF DOMAIN-CONTAINING PROTEIN"/>
    <property type="match status" value="1"/>
</dbReference>
<dbReference type="CDD" id="cd01949">
    <property type="entry name" value="GGDEF"/>
    <property type="match status" value="1"/>
</dbReference>
<dbReference type="PROSITE" id="PS50887">
    <property type="entry name" value="GGDEF"/>
    <property type="match status" value="1"/>
</dbReference>
<keyword evidence="2" id="KW-0548">Nucleotidyltransferase</keyword>
<dbReference type="RefSeq" id="WP_377151512.1">
    <property type="nucleotide sequence ID" value="NZ_JBHSAF010000006.1"/>
</dbReference>
<dbReference type="InterPro" id="IPR052163">
    <property type="entry name" value="DGC-Regulatory_Protein"/>
</dbReference>
<organism evidence="2 3">
    <name type="scientific">Pseudaeromonas sharmana</name>
    <dbReference type="NCBI Taxonomy" id="328412"/>
    <lineage>
        <taxon>Bacteria</taxon>
        <taxon>Pseudomonadati</taxon>
        <taxon>Pseudomonadota</taxon>
        <taxon>Gammaproteobacteria</taxon>
        <taxon>Aeromonadales</taxon>
        <taxon>Aeromonadaceae</taxon>
        <taxon>Pseudaeromonas</taxon>
    </lineage>
</organism>
<evidence type="ECO:0000313" key="2">
    <source>
        <dbReference type="EMBL" id="MFC3913246.1"/>
    </source>
</evidence>
<name>A0ABV8CM35_9GAMM</name>
<dbReference type="EC" id="2.7.7.65" evidence="2"/>
<dbReference type="InterPro" id="IPR003018">
    <property type="entry name" value="GAF"/>
</dbReference>
<dbReference type="InterPro" id="IPR029016">
    <property type="entry name" value="GAF-like_dom_sf"/>
</dbReference>
<dbReference type="GO" id="GO:0052621">
    <property type="term" value="F:diguanylate cyclase activity"/>
    <property type="evidence" value="ECO:0007669"/>
    <property type="project" value="UniProtKB-EC"/>
</dbReference>
<dbReference type="SUPFAM" id="SSF55073">
    <property type="entry name" value="Nucleotide cyclase"/>
    <property type="match status" value="1"/>
</dbReference>